<evidence type="ECO:0000313" key="3">
    <source>
        <dbReference type="EMBL" id="QIW11409.1"/>
    </source>
</evidence>
<feature type="chain" id="PRO_5016277278" evidence="1">
    <location>
        <begin position="22"/>
        <end position="209"/>
    </location>
</feature>
<dbReference type="RefSeq" id="WP_112869354.1">
    <property type="nucleotide sequence ID" value="NZ_CP021781.1"/>
</dbReference>
<keyword evidence="1" id="KW-0732">Signal</keyword>
<dbReference type="Proteomes" id="UP000681131">
    <property type="component" value="Chromosome"/>
</dbReference>
<dbReference type="OrthoDB" id="2156220at2"/>
<dbReference type="PANTHER" id="PTHR11220">
    <property type="entry name" value="HEME-BINDING PROTEIN-RELATED"/>
    <property type="match status" value="1"/>
</dbReference>
<organism evidence="2 4">
    <name type="scientific">Francisella adeliensis</name>
    <dbReference type="NCBI Taxonomy" id="2007306"/>
    <lineage>
        <taxon>Bacteria</taxon>
        <taxon>Pseudomonadati</taxon>
        <taxon>Pseudomonadota</taxon>
        <taxon>Gammaproteobacteria</taxon>
        <taxon>Thiotrichales</taxon>
        <taxon>Francisellaceae</taxon>
        <taxon>Francisella</taxon>
    </lineage>
</organism>
<dbReference type="SUPFAM" id="SSF55136">
    <property type="entry name" value="Probable bacterial effector-binding domain"/>
    <property type="match status" value="1"/>
</dbReference>
<dbReference type="Pfam" id="PF04832">
    <property type="entry name" value="SOUL"/>
    <property type="match status" value="1"/>
</dbReference>
<feature type="signal peptide" evidence="1">
    <location>
        <begin position="1"/>
        <end position="21"/>
    </location>
</feature>
<name>A0A2Z4XWE8_9GAMM</name>
<dbReference type="InterPro" id="IPR011256">
    <property type="entry name" value="Reg_factor_effector_dom_sf"/>
</dbReference>
<keyword evidence="5" id="KW-1185">Reference proteome</keyword>
<dbReference type="Gene3D" id="3.20.80.10">
    <property type="entry name" value="Regulatory factor, effector binding domain"/>
    <property type="match status" value="2"/>
</dbReference>
<evidence type="ECO:0000313" key="5">
    <source>
        <dbReference type="Proteomes" id="UP000681131"/>
    </source>
</evidence>
<evidence type="ECO:0000313" key="4">
    <source>
        <dbReference type="Proteomes" id="UP000251120"/>
    </source>
</evidence>
<protein>
    <submittedName>
        <fullName evidence="2 3">Heme-binding protein</fullName>
    </submittedName>
</protein>
<dbReference type="PROSITE" id="PS51257">
    <property type="entry name" value="PROKAR_LIPOPROTEIN"/>
    <property type="match status" value="1"/>
</dbReference>
<dbReference type="PANTHER" id="PTHR11220:SF1">
    <property type="entry name" value="HEME-BINDING PROTEIN 2"/>
    <property type="match status" value="1"/>
</dbReference>
<dbReference type="AlphaFoldDB" id="A0A2Z4XWE8"/>
<gene>
    <name evidence="2" type="ORF">CDH04_01535</name>
    <name evidence="3" type="ORF">FZC43_01540</name>
</gene>
<dbReference type="EMBL" id="CP021781">
    <property type="protein sequence ID" value="AXA33181.1"/>
    <property type="molecule type" value="Genomic_DNA"/>
</dbReference>
<accession>A0A2Z4XWE8</accession>
<dbReference type="InterPro" id="IPR006917">
    <property type="entry name" value="SOUL_heme-bd"/>
</dbReference>
<dbReference type="EMBL" id="CP043424">
    <property type="protein sequence ID" value="QIW11409.1"/>
    <property type="molecule type" value="Genomic_DNA"/>
</dbReference>
<proteinExistence type="predicted"/>
<evidence type="ECO:0000256" key="1">
    <source>
        <dbReference type="SAM" id="SignalP"/>
    </source>
</evidence>
<reference evidence="2 4" key="1">
    <citation type="submission" date="2017-06" db="EMBL/GenBank/DDBJ databases">
        <title>Complete genome of Francisella adeliensis.</title>
        <authorList>
            <person name="Vallesi A."/>
            <person name="Sjodin A."/>
        </authorList>
    </citation>
    <scope>NUCLEOTIDE SEQUENCE [LARGE SCALE GENOMIC DNA]</scope>
    <source>
        <strain evidence="2 4">FDC440</strain>
    </source>
</reference>
<reference evidence="3 5" key="2">
    <citation type="submission" date="2019-08" db="EMBL/GenBank/DDBJ databases">
        <title>Complete genome sequences of Francisella adeliensis (FSC1325 and FSC1326).</title>
        <authorList>
            <person name="Ohrman C."/>
            <person name="Uneklint I."/>
            <person name="Vallesi A."/>
            <person name="Karlsson L."/>
            <person name="Sjodin A."/>
        </authorList>
    </citation>
    <scope>NUCLEOTIDE SEQUENCE [LARGE SCALE GENOMIC DNA]</scope>
    <source>
        <strain evidence="3 5">FSC1325</strain>
    </source>
</reference>
<evidence type="ECO:0000313" key="2">
    <source>
        <dbReference type="EMBL" id="AXA33181.1"/>
    </source>
</evidence>
<sequence length="209" mass="23579">MFKKISALGLSIALSSCSVIGINNTPQAKYQDIKKDNNFSVRVYEPVVEAQVTIEGKDYKSAINKGFRELFKYITGSNISKQKISMTAPVITEQKSQDIEMTAPVLIKNNEQNNSWTITFVMPAKMTLENAPKPTNKEVKLVEKPKTKVAVIEFNGYMDKQSIEVNTKKLKNWIASNNLEIIDRPQAAGYNPPWTIPFLRKNEVIIPVK</sequence>
<dbReference type="KEGG" id="fad:CDH04_01535"/>
<dbReference type="Proteomes" id="UP000251120">
    <property type="component" value="Chromosome"/>
</dbReference>